<keyword evidence="2 4" id="KW-0378">Hydrolase</keyword>
<reference evidence="5 6" key="1">
    <citation type="journal article" date="2019" name="Sci. Rep.">
        <title>A high-quality genome of Eragrostis curvula grass provides insights into Poaceae evolution and supports new strategies to enhance forage quality.</title>
        <authorList>
            <person name="Carballo J."/>
            <person name="Santos B.A.C.M."/>
            <person name="Zappacosta D."/>
            <person name="Garbus I."/>
            <person name="Selva J.P."/>
            <person name="Gallo C.A."/>
            <person name="Diaz A."/>
            <person name="Albertini E."/>
            <person name="Caccamo M."/>
            <person name="Echenique V."/>
        </authorList>
    </citation>
    <scope>NUCLEOTIDE SEQUENCE [LARGE SCALE GENOMIC DNA]</scope>
    <source>
        <strain evidence="6">cv. Victoria</strain>
        <tissue evidence="5">Leaf</tissue>
    </source>
</reference>
<name>A0A5J9WCK6_9POAL</name>
<feature type="non-terminal residue" evidence="5">
    <location>
        <position position="1"/>
    </location>
</feature>
<dbReference type="AlphaFoldDB" id="A0A5J9WCK6"/>
<sequence length="118" mass="12923">MCRLGFLQSDSDPPELFGCNPGSLPRPPNCRKKSRHRCLLKDGSKLFYLQCMITDVNYDDISGSSTTAVAIRLDCSASQPCSGIKLNDIRLTYRGKPATISFCNNVHGSWSGVVNPPN</sequence>
<evidence type="ECO:0000256" key="4">
    <source>
        <dbReference type="RuleBase" id="RU361169"/>
    </source>
</evidence>
<dbReference type="InterPro" id="IPR011050">
    <property type="entry name" value="Pectin_lyase_fold/virulence"/>
</dbReference>
<organism evidence="5 6">
    <name type="scientific">Eragrostis curvula</name>
    <name type="common">weeping love grass</name>
    <dbReference type="NCBI Taxonomy" id="38414"/>
    <lineage>
        <taxon>Eukaryota</taxon>
        <taxon>Viridiplantae</taxon>
        <taxon>Streptophyta</taxon>
        <taxon>Embryophyta</taxon>
        <taxon>Tracheophyta</taxon>
        <taxon>Spermatophyta</taxon>
        <taxon>Magnoliopsida</taxon>
        <taxon>Liliopsida</taxon>
        <taxon>Poales</taxon>
        <taxon>Poaceae</taxon>
        <taxon>PACMAD clade</taxon>
        <taxon>Chloridoideae</taxon>
        <taxon>Eragrostideae</taxon>
        <taxon>Eragrostidinae</taxon>
        <taxon>Eragrostis</taxon>
    </lineage>
</organism>
<gene>
    <name evidence="5" type="ORF">EJB05_04524</name>
</gene>
<evidence type="ECO:0000256" key="1">
    <source>
        <dbReference type="ARBA" id="ARBA00008834"/>
    </source>
</evidence>
<dbReference type="SUPFAM" id="SSF51126">
    <property type="entry name" value="Pectin lyase-like"/>
    <property type="match status" value="1"/>
</dbReference>
<proteinExistence type="inferred from homology"/>
<protein>
    <submittedName>
        <fullName evidence="5">Uncharacterized protein</fullName>
    </submittedName>
</protein>
<dbReference type="InterPro" id="IPR012334">
    <property type="entry name" value="Pectin_lyas_fold"/>
</dbReference>
<dbReference type="InterPro" id="IPR000743">
    <property type="entry name" value="Glyco_hydro_28"/>
</dbReference>
<evidence type="ECO:0000256" key="3">
    <source>
        <dbReference type="ARBA" id="ARBA00023295"/>
    </source>
</evidence>
<keyword evidence="3 4" id="KW-0326">Glycosidase</keyword>
<accession>A0A5J9WCK6</accession>
<dbReference type="Gramene" id="TVU45054">
    <property type="protein sequence ID" value="TVU45054"/>
    <property type="gene ID" value="EJB05_04524"/>
</dbReference>
<evidence type="ECO:0000313" key="5">
    <source>
        <dbReference type="EMBL" id="TVU45054.1"/>
    </source>
</evidence>
<dbReference type="Proteomes" id="UP000324897">
    <property type="component" value="Chromosome 5"/>
</dbReference>
<comment type="similarity">
    <text evidence="1 4">Belongs to the glycosyl hydrolase 28 family.</text>
</comment>
<comment type="caution">
    <text evidence="5">The sequence shown here is derived from an EMBL/GenBank/DDBJ whole genome shotgun (WGS) entry which is preliminary data.</text>
</comment>
<dbReference type="Gene3D" id="2.160.20.10">
    <property type="entry name" value="Single-stranded right-handed beta-helix, Pectin lyase-like"/>
    <property type="match status" value="1"/>
</dbReference>
<keyword evidence="6" id="KW-1185">Reference proteome</keyword>
<dbReference type="EMBL" id="RWGY01000004">
    <property type="protein sequence ID" value="TVU45054.1"/>
    <property type="molecule type" value="Genomic_DNA"/>
</dbReference>
<dbReference type="Pfam" id="PF00295">
    <property type="entry name" value="Glyco_hydro_28"/>
    <property type="match status" value="1"/>
</dbReference>
<dbReference type="GO" id="GO:0005975">
    <property type="term" value="P:carbohydrate metabolic process"/>
    <property type="evidence" value="ECO:0007669"/>
    <property type="project" value="InterPro"/>
</dbReference>
<evidence type="ECO:0000313" key="6">
    <source>
        <dbReference type="Proteomes" id="UP000324897"/>
    </source>
</evidence>
<dbReference type="OrthoDB" id="187139at2759"/>
<dbReference type="GO" id="GO:0004650">
    <property type="term" value="F:polygalacturonase activity"/>
    <property type="evidence" value="ECO:0007669"/>
    <property type="project" value="InterPro"/>
</dbReference>
<evidence type="ECO:0000256" key="2">
    <source>
        <dbReference type="ARBA" id="ARBA00022801"/>
    </source>
</evidence>